<keyword evidence="1" id="KW-0479">Metal-binding</keyword>
<keyword evidence="3" id="KW-0862">Zinc</keyword>
<keyword evidence="2" id="KW-0863">Zinc-finger</keyword>
<dbReference type="GO" id="GO:0008270">
    <property type="term" value="F:zinc ion binding"/>
    <property type="evidence" value="ECO:0007669"/>
    <property type="project" value="UniProtKB-KW"/>
</dbReference>
<dbReference type="GO" id="GO:0007032">
    <property type="term" value="P:endosome organization"/>
    <property type="evidence" value="ECO:0007669"/>
    <property type="project" value="TreeGrafter"/>
</dbReference>
<gene>
    <name evidence="8" type="ORF">PGLA1383_LOCUS32317</name>
</gene>
<reference evidence="8" key="1">
    <citation type="submission" date="2021-02" db="EMBL/GenBank/DDBJ databases">
        <authorList>
            <person name="Dougan E. K."/>
            <person name="Rhodes N."/>
            <person name="Thang M."/>
            <person name="Chan C."/>
        </authorList>
    </citation>
    <scope>NUCLEOTIDE SEQUENCE</scope>
</reference>
<dbReference type="Gene3D" id="1.25.40.10">
    <property type="entry name" value="Tetratricopeptide repeat domain"/>
    <property type="match status" value="2"/>
</dbReference>
<dbReference type="NCBIfam" id="TIGR00756">
    <property type="entry name" value="PPR"/>
    <property type="match status" value="1"/>
</dbReference>
<feature type="region of interest" description="Disordered" evidence="6">
    <location>
        <begin position="576"/>
        <end position="596"/>
    </location>
</feature>
<dbReference type="GO" id="GO:0005768">
    <property type="term" value="C:endosome"/>
    <property type="evidence" value="ECO:0007669"/>
    <property type="project" value="TreeGrafter"/>
</dbReference>
<dbReference type="PROSITE" id="PS51375">
    <property type="entry name" value="PPR"/>
    <property type="match status" value="1"/>
</dbReference>
<feature type="repeat" description="PPR" evidence="4">
    <location>
        <begin position="257"/>
        <end position="291"/>
    </location>
</feature>
<dbReference type="PANTHER" id="PTHR23323">
    <property type="entry name" value="VACUOLAR PROTEIN SORTING-ASSOCIATED PROTEIN"/>
    <property type="match status" value="1"/>
</dbReference>
<dbReference type="AlphaFoldDB" id="A0A813FME6"/>
<feature type="domain" description="Pep3/Vps18 RING C-terminal" evidence="7">
    <location>
        <begin position="769"/>
        <end position="869"/>
    </location>
</feature>
<dbReference type="InterPro" id="IPR002885">
    <property type="entry name" value="PPR_rpt"/>
</dbReference>
<proteinExistence type="predicted"/>
<dbReference type="GO" id="GO:0006904">
    <property type="term" value="P:vesicle docking involved in exocytosis"/>
    <property type="evidence" value="ECO:0007669"/>
    <property type="project" value="TreeGrafter"/>
</dbReference>
<dbReference type="Pfam" id="PF01535">
    <property type="entry name" value="PPR"/>
    <property type="match status" value="2"/>
</dbReference>
<protein>
    <recommendedName>
        <fullName evidence="7">Pep3/Vps18 RING C-terminal domain-containing protein</fullName>
    </recommendedName>
</protein>
<keyword evidence="9" id="KW-1185">Reference proteome</keyword>
<dbReference type="EMBL" id="CAJNNV010025452">
    <property type="protein sequence ID" value="CAE8614594.1"/>
    <property type="molecule type" value="Genomic_DNA"/>
</dbReference>
<dbReference type="Pfam" id="PF26148">
    <property type="entry name" value="VPS18_RING_C"/>
    <property type="match status" value="1"/>
</dbReference>
<evidence type="ECO:0000256" key="4">
    <source>
        <dbReference type="PROSITE-ProRule" id="PRU00708"/>
    </source>
</evidence>
<dbReference type="PANTHER" id="PTHR23323:SF26">
    <property type="entry name" value="VACUOLAR PROTEIN SORTING-ASSOCIATED PROTEIN 18 HOMOLOG"/>
    <property type="match status" value="1"/>
</dbReference>
<sequence length="891" mass="95708">MAVRVGFEPSLALRRPGDRSCMAAVGTSASAATDLFGVLRDRRASEDELEKAARSLASTGNLKGPRDFTQVLSAFARRGLWQKAAGNAGVFARSVIISAKGGQWQAALAQLSEIRQSRDQPDVVAYSSAISSLVTYSAAMSAVQRGSHWPAALALLDELLGAADVVVLGAAVSACAQGGHWEGALALLREAPETWPRLREAQRGSGEQRSLLMVRNAAISACERAGRWQVALCLLSEMCLGCSNNSSSSVQKPPAPDVVSYSSTISACGAGSQWPWSLALLTEMGSRNLQPTVVVTYGAALGSCAQGDQWERALALLVDMKAAGVEINDVALKAAASACERAEVRIRVGSRSDLPLSLPSLVPSTSGLLVQFCIIQGDQRGRVELRGWLSAGTLGHEGLLRGLMMDGAWPSDVSASLFVGGDALHLTSGVQQLVMTAQGCHEDGRARYRPATLRSLSSLSFEEELLALLRERLGPDNVVRLSLCGMAGEITGQDTPSVKCKMSSVMPLAGFAWRLLTLMFSGVGVPRSLLFDRNLVGCVGEDSKCGAAGSWASGTAVLNALIVLYACDCTSQRSEGEEAGSVSKSKEHAGNEAEGSSAEDTLLRFIAAQEGNPLLDPRFALRVCSERGLVRAMVLLYGLMGMHEEAVEVALQHEDIALAKHSACKPPDSDRRLRQKLWLRIVENQALTGDVQKITGLIRESQELTVRDVLPFMSDSMTIDAFQSEICECLDSYEGQIVTLRQEMDDHRRALTSFKEDLKQAEERCVVIAPDQACEICGAAVVRERFYAFACSHCFHEACLRALVLPSLEPERKERFFKLEATRLQHQAAAAGAAPSPGQIEDGQTLAEVEDELDSILADDCPLCGQLMIDTILRPFIDPDEEAEVESWAIK</sequence>
<dbReference type="InterPro" id="IPR011990">
    <property type="entry name" value="TPR-like_helical_dom_sf"/>
</dbReference>
<keyword evidence="5" id="KW-0175">Coiled coil</keyword>
<evidence type="ECO:0000256" key="2">
    <source>
        <dbReference type="ARBA" id="ARBA00022771"/>
    </source>
</evidence>
<evidence type="ECO:0000259" key="7">
    <source>
        <dbReference type="Pfam" id="PF26148"/>
    </source>
</evidence>
<organism evidence="8 9">
    <name type="scientific">Polarella glacialis</name>
    <name type="common">Dinoflagellate</name>
    <dbReference type="NCBI Taxonomy" id="89957"/>
    <lineage>
        <taxon>Eukaryota</taxon>
        <taxon>Sar</taxon>
        <taxon>Alveolata</taxon>
        <taxon>Dinophyceae</taxon>
        <taxon>Suessiales</taxon>
        <taxon>Suessiaceae</taxon>
        <taxon>Polarella</taxon>
    </lineage>
</organism>
<name>A0A813FME6_POLGL</name>
<evidence type="ECO:0000313" key="8">
    <source>
        <dbReference type="EMBL" id="CAE8614594.1"/>
    </source>
</evidence>
<evidence type="ECO:0000256" key="1">
    <source>
        <dbReference type="ARBA" id="ARBA00022723"/>
    </source>
</evidence>
<accession>A0A813FME6</accession>
<dbReference type="GO" id="GO:0030897">
    <property type="term" value="C:HOPS complex"/>
    <property type="evidence" value="ECO:0007669"/>
    <property type="project" value="TreeGrafter"/>
</dbReference>
<dbReference type="GO" id="GO:0007033">
    <property type="term" value="P:vacuole organization"/>
    <property type="evidence" value="ECO:0007669"/>
    <property type="project" value="TreeGrafter"/>
</dbReference>
<feature type="coiled-coil region" evidence="5">
    <location>
        <begin position="730"/>
        <end position="764"/>
    </location>
</feature>
<evidence type="ECO:0000256" key="3">
    <source>
        <dbReference type="ARBA" id="ARBA00022833"/>
    </source>
</evidence>
<evidence type="ECO:0000256" key="6">
    <source>
        <dbReference type="SAM" id="MobiDB-lite"/>
    </source>
</evidence>
<evidence type="ECO:0000313" key="9">
    <source>
        <dbReference type="Proteomes" id="UP000654075"/>
    </source>
</evidence>
<comment type="caution">
    <text evidence="8">The sequence shown here is derived from an EMBL/GenBank/DDBJ whole genome shotgun (WGS) entry which is preliminary data.</text>
</comment>
<dbReference type="GO" id="GO:0030674">
    <property type="term" value="F:protein-macromolecule adaptor activity"/>
    <property type="evidence" value="ECO:0007669"/>
    <property type="project" value="TreeGrafter"/>
</dbReference>
<dbReference type="Proteomes" id="UP000654075">
    <property type="component" value="Unassembled WGS sequence"/>
</dbReference>
<dbReference type="GO" id="GO:0048284">
    <property type="term" value="P:organelle fusion"/>
    <property type="evidence" value="ECO:0007669"/>
    <property type="project" value="TreeGrafter"/>
</dbReference>
<dbReference type="InterPro" id="IPR058919">
    <property type="entry name" value="Pep3/Vps18_RING_C"/>
</dbReference>
<dbReference type="OrthoDB" id="1845386at2759"/>
<evidence type="ECO:0000256" key="5">
    <source>
        <dbReference type="SAM" id="Coils"/>
    </source>
</evidence>